<sequence>MRATPSGEAGPLNARAIAAWSPKLAGAVEVVLAAGELGGGVISE</sequence>
<dbReference type="PATRIC" id="fig|1107881.3.peg.5727"/>
<protein>
    <submittedName>
        <fullName evidence="1">Uncharacterized protein</fullName>
    </submittedName>
</protein>
<evidence type="ECO:0000313" key="1">
    <source>
        <dbReference type="EMBL" id="EHK74535.1"/>
    </source>
</evidence>
<accession>H0G818</accession>
<evidence type="ECO:0000313" key="2">
    <source>
        <dbReference type="Proteomes" id="UP000004038"/>
    </source>
</evidence>
<name>H0G818_RHIML</name>
<dbReference type="EMBL" id="AGVV01000084">
    <property type="protein sequence ID" value="EHK74535.1"/>
    <property type="molecule type" value="Genomic_DNA"/>
</dbReference>
<dbReference type="Proteomes" id="UP000004038">
    <property type="component" value="Unassembled WGS sequence"/>
</dbReference>
<dbReference type="AlphaFoldDB" id="H0G818"/>
<organism evidence="1 2">
    <name type="scientific">Sinorhizobium meliloti CCNWSX0020</name>
    <dbReference type="NCBI Taxonomy" id="1107881"/>
    <lineage>
        <taxon>Bacteria</taxon>
        <taxon>Pseudomonadati</taxon>
        <taxon>Pseudomonadota</taxon>
        <taxon>Alphaproteobacteria</taxon>
        <taxon>Hyphomicrobiales</taxon>
        <taxon>Rhizobiaceae</taxon>
        <taxon>Sinorhizobium/Ensifer group</taxon>
        <taxon>Sinorhizobium</taxon>
    </lineage>
</organism>
<proteinExistence type="predicted"/>
<gene>
    <name evidence="1" type="ORF">SM0020_28265</name>
</gene>
<reference evidence="1 2" key="1">
    <citation type="journal article" date="2012" name="J. Bacteriol.">
        <title>Draft Genome Sequence of Sinorhizobium meliloti CCNWSX0020, a Nitrogen-Fixing Symbiont with Copper Tolerance Capability Isolated from Lead-Zinc Mine Tailings.</title>
        <authorList>
            <person name="Li Z."/>
            <person name="Ma Z."/>
            <person name="Hao X."/>
            <person name="Wei G."/>
        </authorList>
    </citation>
    <scope>NUCLEOTIDE SEQUENCE [LARGE SCALE GENOMIC DNA]</scope>
    <source>
        <strain evidence="1 2">CCNWSX0020</strain>
    </source>
</reference>